<dbReference type="VEuPathDB" id="FungiDB:PADG_02537"/>
<dbReference type="PANTHER" id="PTHR38422">
    <property type="entry name" value="SOMETHING ABOUT SILENCING PROTEIN 4"/>
    <property type="match status" value="1"/>
</dbReference>
<evidence type="ECO:0000259" key="3">
    <source>
        <dbReference type="Pfam" id="PF15460"/>
    </source>
</evidence>
<feature type="compositionally biased region" description="Polar residues" evidence="2">
    <location>
        <begin position="20"/>
        <end position="32"/>
    </location>
</feature>
<dbReference type="EMBL" id="LZYO01000162">
    <property type="protein sequence ID" value="ODH27363.1"/>
    <property type="molecule type" value="Genomic_DNA"/>
</dbReference>
<feature type="region of interest" description="Disordered" evidence="2">
    <location>
        <begin position="286"/>
        <end position="314"/>
    </location>
</feature>
<dbReference type="InterPro" id="IPR029184">
    <property type="entry name" value="Sas4_dom"/>
</dbReference>
<dbReference type="InterPro" id="IPR038988">
    <property type="entry name" value="Sas4"/>
</dbReference>
<feature type="compositionally biased region" description="Low complexity" evidence="2">
    <location>
        <begin position="33"/>
        <end position="63"/>
    </location>
</feature>
<evidence type="ECO:0000313" key="5">
    <source>
        <dbReference type="Proteomes" id="UP000242814"/>
    </source>
</evidence>
<feature type="coiled-coil region" evidence="1">
    <location>
        <begin position="423"/>
        <end position="462"/>
    </location>
</feature>
<feature type="compositionally biased region" description="Polar residues" evidence="2">
    <location>
        <begin position="655"/>
        <end position="670"/>
    </location>
</feature>
<name>A0A1D2JDX2_PARBR</name>
<feature type="region of interest" description="Disordered" evidence="2">
    <location>
        <begin position="514"/>
        <end position="690"/>
    </location>
</feature>
<organism evidence="4 5">
    <name type="scientific">Paracoccidioides brasiliensis</name>
    <dbReference type="NCBI Taxonomy" id="121759"/>
    <lineage>
        <taxon>Eukaryota</taxon>
        <taxon>Fungi</taxon>
        <taxon>Dikarya</taxon>
        <taxon>Ascomycota</taxon>
        <taxon>Pezizomycotina</taxon>
        <taxon>Eurotiomycetes</taxon>
        <taxon>Eurotiomycetidae</taxon>
        <taxon>Onygenales</taxon>
        <taxon>Ajellomycetaceae</taxon>
        <taxon>Paracoccidioides</taxon>
    </lineage>
</organism>
<keyword evidence="1" id="KW-0175">Coiled coil</keyword>
<dbReference type="Proteomes" id="UP000242814">
    <property type="component" value="Unassembled WGS sequence"/>
</dbReference>
<feature type="compositionally biased region" description="Low complexity" evidence="2">
    <location>
        <begin position="616"/>
        <end position="644"/>
    </location>
</feature>
<accession>A0A1D2JDX2</accession>
<dbReference type="PANTHER" id="PTHR38422:SF1">
    <property type="entry name" value="SOMETHING ABOUT SILENCING PROTEIN 4"/>
    <property type="match status" value="1"/>
</dbReference>
<gene>
    <name evidence="4" type="ORF">ACO22_04224</name>
</gene>
<feature type="compositionally biased region" description="Basic and acidic residues" evidence="2">
    <location>
        <begin position="108"/>
        <end position="121"/>
    </location>
</feature>
<sequence>MVARSAPTLRFSSVRHKDPSPTSDPQSKIPSFTTTTTTTTTPNNSSTVTTRRHSIIQQQLQQQQERRQRTTLIQSKLPFAPPSTGALQSQSHSQLQQKPTKTTPASDRPFKKAKLDGRHYDQAPITRPAKLPLRSRDSQGLLAPSEPSLASRTRSSTGRATTTPATTTALTATTTTDRLPTIATNTKSAASTTPVPPRLTASPASPSAETRTTRQSVHSHRHLRNRPVAVNGDVENKAAVPTLRDTIDNNNSINTGANANANAEAEADDLGARNMSSGIVDGDGLLKNNGVSPSTAVVSREKRSLRSNDGGSRSKSELAMYFQNYEQIVSLEPIKPEFLCADTHIFLIDDLTQAIVLDPEPTKSSAPKSRGKQVHKYLKNGYTLQSAMNNPLLELHDAQILNFPSPSNNSKKPPKDPLDDDVYFKAHRRLERQEKQLRNIERERAQHEKVQLDRLLDELQGHDWLRVMGISGITETEKKLYEPKRAYFIKEVTALIEKFRVWKEEEKRRKIERDQILAEEDEDGYNEEHETGDEGEEEVEEEEEEEDTNPPFNDGELGRSSPHFQTYGEPPDINDVDAWAAHQLHQEAISASTTTARYRNLRHLHPPPPPLPLPHPSTASKALSPSSPTPTTSSTSTSPTFSISHYAHTGHDSDQVPQTPSPATTFTSTGPSLLPPSQPQPQPEAEEPFTSFYAKRYLRDAAVGKSRHGGRRWRTRTATATAFGQPLPEIGEQEFELPGDILTEEAIEACQRKKRRLRRERG</sequence>
<feature type="compositionally biased region" description="Acidic residues" evidence="2">
    <location>
        <begin position="517"/>
        <end position="548"/>
    </location>
</feature>
<reference evidence="4 5" key="1">
    <citation type="submission" date="2016-06" db="EMBL/GenBank/DDBJ databases">
        <authorList>
            <person name="Kjaerup R.B."/>
            <person name="Dalgaard T.S."/>
            <person name="Juul-Madsen H.R."/>
        </authorList>
    </citation>
    <scope>NUCLEOTIDE SEQUENCE [LARGE SCALE GENOMIC DNA]</scope>
    <source>
        <strain evidence="4 5">Pb300</strain>
    </source>
</reference>
<feature type="compositionally biased region" description="Low complexity" evidence="2">
    <location>
        <begin position="148"/>
        <end position="184"/>
    </location>
</feature>
<feature type="domain" description="Something about silencing protein 4" evidence="3">
    <location>
        <begin position="416"/>
        <end position="510"/>
    </location>
</feature>
<feature type="region of interest" description="Disordered" evidence="2">
    <location>
        <begin position="1"/>
        <end position="235"/>
    </location>
</feature>
<feature type="compositionally biased region" description="Pro residues" evidence="2">
    <location>
        <begin position="606"/>
        <end position="615"/>
    </location>
</feature>
<dbReference type="Pfam" id="PF15460">
    <property type="entry name" value="SAS4"/>
    <property type="match status" value="1"/>
</dbReference>
<feature type="compositionally biased region" description="Polar residues" evidence="2">
    <location>
        <begin position="202"/>
        <end position="216"/>
    </location>
</feature>
<feature type="compositionally biased region" description="Low complexity" evidence="2">
    <location>
        <begin position="87"/>
        <end position="97"/>
    </location>
</feature>
<feature type="compositionally biased region" description="Pro residues" evidence="2">
    <location>
        <begin position="673"/>
        <end position="682"/>
    </location>
</feature>
<dbReference type="GO" id="GO:0033255">
    <property type="term" value="C:SAS acetyltransferase complex"/>
    <property type="evidence" value="ECO:0007669"/>
    <property type="project" value="InterPro"/>
</dbReference>
<evidence type="ECO:0000256" key="2">
    <source>
        <dbReference type="SAM" id="MobiDB-lite"/>
    </source>
</evidence>
<dbReference type="AlphaFoldDB" id="A0A1D2JDX2"/>
<feature type="compositionally biased region" description="Basic and acidic residues" evidence="2">
    <location>
        <begin position="299"/>
        <end position="314"/>
    </location>
</feature>
<dbReference type="GO" id="GO:0004402">
    <property type="term" value="F:histone acetyltransferase activity"/>
    <property type="evidence" value="ECO:0007669"/>
    <property type="project" value="TreeGrafter"/>
</dbReference>
<proteinExistence type="predicted"/>
<evidence type="ECO:0000313" key="4">
    <source>
        <dbReference type="EMBL" id="ODH27363.1"/>
    </source>
</evidence>
<protein>
    <recommendedName>
        <fullName evidence="3">Something about silencing protein 4 domain-containing protein</fullName>
    </recommendedName>
</protein>
<comment type="caution">
    <text evidence="4">The sequence shown here is derived from an EMBL/GenBank/DDBJ whole genome shotgun (WGS) entry which is preliminary data.</text>
</comment>
<evidence type="ECO:0000256" key="1">
    <source>
        <dbReference type="SAM" id="Coils"/>
    </source>
</evidence>
<dbReference type="VEuPathDB" id="FungiDB:PABG_00141"/>